<feature type="region of interest" description="Disordered" evidence="1">
    <location>
        <begin position="26"/>
        <end position="105"/>
    </location>
</feature>
<accession>A0A179GRS6</accession>
<sequence length="114" mass="12186">MEEKRDRRNLADGAAVTKSLSYLWHTTDHLSGGRNKPRPGLTGRPSARRQHKTGTGTCGNRHQQQPMPPCQCSLAGQPVVSEKQLAQSKANSQNAPPPVSAAACPTPATQCQCS</sequence>
<dbReference type="AlphaFoldDB" id="A0A179GRS6"/>
<dbReference type="Proteomes" id="UP000078240">
    <property type="component" value="Unassembled WGS sequence"/>
</dbReference>
<protein>
    <submittedName>
        <fullName evidence="2">Uncharacterized protein</fullName>
    </submittedName>
</protein>
<dbReference type="EMBL" id="LSBH01000004">
    <property type="protein sequence ID" value="OAQ80023.1"/>
    <property type="molecule type" value="Genomic_DNA"/>
</dbReference>
<proteinExistence type="predicted"/>
<feature type="compositionally biased region" description="Polar residues" evidence="1">
    <location>
        <begin position="53"/>
        <end position="65"/>
    </location>
</feature>
<name>A0A179GRS6_PURLI</name>
<organism evidence="2 3">
    <name type="scientific">Purpureocillium lilacinum</name>
    <name type="common">Paecilomyces lilacinus</name>
    <dbReference type="NCBI Taxonomy" id="33203"/>
    <lineage>
        <taxon>Eukaryota</taxon>
        <taxon>Fungi</taxon>
        <taxon>Dikarya</taxon>
        <taxon>Ascomycota</taxon>
        <taxon>Pezizomycotina</taxon>
        <taxon>Sordariomycetes</taxon>
        <taxon>Hypocreomycetidae</taxon>
        <taxon>Hypocreales</taxon>
        <taxon>Ophiocordycipitaceae</taxon>
        <taxon>Purpureocillium</taxon>
    </lineage>
</organism>
<gene>
    <name evidence="2" type="ORF">VFPBJ_05608</name>
</gene>
<comment type="caution">
    <text evidence="2">The sequence shown here is derived from an EMBL/GenBank/DDBJ whole genome shotgun (WGS) entry which is preliminary data.</text>
</comment>
<evidence type="ECO:0000313" key="3">
    <source>
        <dbReference type="Proteomes" id="UP000078240"/>
    </source>
</evidence>
<reference evidence="2 3" key="1">
    <citation type="submission" date="2016-01" db="EMBL/GenBank/DDBJ databases">
        <title>Biosynthesis of antibiotic leucinostatins and their inhibition on Phytophthora in bio-control Purpureocillium lilacinum.</title>
        <authorList>
            <person name="Wang G."/>
            <person name="Liu Z."/>
            <person name="Lin R."/>
            <person name="Li E."/>
            <person name="Mao Z."/>
            <person name="Ling J."/>
            <person name="Yin W."/>
            <person name="Xie B."/>
        </authorList>
    </citation>
    <scope>NUCLEOTIDE SEQUENCE [LARGE SCALE GENOMIC DNA]</scope>
    <source>
        <strain evidence="2">PLBJ-1</strain>
    </source>
</reference>
<feature type="compositionally biased region" description="Polar residues" evidence="1">
    <location>
        <begin position="84"/>
        <end position="94"/>
    </location>
</feature>
<evidence type="ECO:0000256" key="1">
    <source>
        <dbReference type="SAM" id="MobiDB-lite"/>
    </source>
</evidence>
<evidence type="ECO:0000313" key="2">
    <source>
        <dbReference type="EMBL" id="OAQ80023.1"/>
    </source>
</evidence>